<evidence type="ECO:0000313" key="5">
    <source>
        <dbReference type="Proteomes" id="UP000184184"/>
    </source>
</evidence>
<dbReference type="InterPro" id="IPR049049">
    <property type="entry name" value="Beta-AFase-like_GH127_C"/>
</dbReference>
<dbReference type="Pfam" id="PF20736">
    <property type="entry name" value="Glyco_hydro127M"/>
    <property type="match status" value="1"/>
</dbReference>
<dbReference type="Proteomes" id="UP000184184">
    <property type="component" value="Unassembled WGS sequence"/>
</dbReference>
<dbReference type="AlphaFoldDB" id="A0A1M7QNJ6"/>
<dbReference type="RefSeq" id="WP_073202987.1">
    <property type="nucleotide sequence ID" value="NZ_FRCZ01000008.1"/>
</dbReference>
<dbReference type="Pfam" id="PF07944">
    <property type="entry name" value="Beta-AFase-like_GH127_cat"/>
    <property type="match status" value="1"/>
</dbReference>
<feature type="domain" description="Non-reducing end beta-L-arabinofuranosidase-like GH127 catalytic" evidence="1">
    <location>
        <begin position="18"/>
        <end position="427"/>
    </location>
</feature>
<proteinExistence type="predicted"/>
<dbReference type="PANTHER" id="PTHR43465:SF2">
    <property type="entry name" value="DUF1680 DOMAIN PROTEIN (AFU_ORTHOLOGUE AFUA_1G08910)"/>
    <property type="match status" value="1"/>
</dbReference>
<accession>A0A1M7QNJ6</accession>
<dbReference type="InterPro" id="IPR049174">
    <property type="entry name" value="Beta-AFase-like"/>
</dbReference>
<dbReference type="PANTHER" id="PTHR43465">
    <property type="entry name" value="DUF1680 DOMAIN PROTEIN (AFU_ORTHOLOGUE AFUA_1G08910)"/>
    <property type="match status" value="1"/>
</dbReference>
<dbReference type="InterPro" id="IPR012878">
    <property type="entry name" value="Beta-AFase-like_GH127_cat"/>
</dbReference>
<dbReference type="EMBL" id="FRCZ01000008">
    <property type="protein sequence ID" value="SHN32783.1"/>
    <property type="molecule type" value="Genomic_DNA"/>
</dbReference>
<dbReference type="Pfam" id="PF20737">
    <property type="entry name" value="Glyco_hydro127C"/>
    <property type="match status" value="1"/>
</dbReference>
<evidence type="ECO:0000313" key="4">
    <source>
        <dbReference type="EMBL" id="SHN32783.1"/>
    </source>
</evidence>
<name>A0A1M7QNJ6_9BACI</name>
<feature type="domain" description="Non-reducing end beta-L-arabinofuranosidase-like GH127 middle" evidence="2">
    <location>
        <begin position="438"/>
        <end position="532"/>
    </location>
</feature>
<dbReference type="InterPro" id="IPR012341">
    <property type="entry name" value="6hp_glycosidase-like_sf"/>
</dbReference>
<dbReference type="OrthoDB" id="9757939at2"/>
<dbReference type="STRING" id="1027249.SAMN05216179_3364"/>
<evidence type="ECO:0008006" key="6">
    <source>
        <dbReference type="Google" id="ProtNLM"/>
    </source>
</evidence>
<protein>
    <recommendedName>
        <fullName evidence="6">Glycoside hydrolase family 127 protein</fullName>
    </recommendedName>
</protein>
<dbReference type="Gene3D" id="1.50.10.10">
    <property type="match status" value="1"/>
</dbReference>
<feature type="domain" description="Non-reducing end beta-L-arabinofuranosidase-like GH127 C-terminal" evidence="3">
    <location>
        <begin position="534"/>
        <end position="646"/>
    </location>
</feature>
<sequence>MNTHQTNFNKMNPIELTHVRIVDSFWTPWQKLVKESIIPYQWNALNDQIPGAEPSRTIKNFEIAANRTEGKHYGMVFQDSDLYKWMETVAYSLHLDKDEQWEKVMDDVIRLIEDAQEEDGYLNTYFSVNHPDKKWTNLKDDHELYCIGHLIEAAVAYYEATGKDKIIKIVNKAVDHIREVIGKEEEKLSGYPGHPEIELALMKLFKITGKETYIDLCRFFIEERGKRNPTHFFDEECKKLGVEPDKDYSYYQAHLSSREQATAEGHSVRAMYLYSGIADLASSLKDEELLEVCRTLWENTVTKRMYVTGGIGSSSYEERFTVDYDLPNDRAYTETCAAIALIMWAHRMVQIEADSKYTDILERALYNGALSGISLDGKSYFYVNPLEVWPHTANCRHDMDTVKTTRQPWFGCACCPPNIARLLASLGQYIYSSNESELYVHLFISGETKFPIHGEQVRLIQRSNYPWDGNINFQIEVEKKASFTLAVRIPDWCKQSKVLVNGREILVEEEKGYAKIAREWESNDEVTVILDMKVEIVRSHPQVRENAGKVALQRGPIVYCLEEKDNGGNLQDIRLDSNQTFSVDHDDSLLNGVTIVNGKGWKTQSEMDQNQLYTTDSLSFNETNIIAVPYYAWSNRGENEMLVWIREK</sequence>
<dbReference type="SUPFAM" id="SSF48208">
    <property type="entry name" value="Six-hairpin glycosidases"/>
    <property type="match status" value="1"/>
</dbReference>
<dbReference type="GO" id="GO:0005975">
    <property type="term" value="P:carbohydrate metabolic process"/>
    <property type="evidence" value="ECO:0007669"/>
    <property type="project" value="InterPro"/>
</dbReference>
<evidence type="ECO:0000259" key="2">
    <source>
        <dbReference type="Pfam" id="PF20736"/>
    </source>
</evidence>
<evidence type="ECO:0000259" key="1">
    <source>
        <dbReference type="Pfam" id="PF07944"/>
    </source>
</evidence>
<dbReference type="InterPro" id="IPR008928">
    <property type="entry name" value="6-hairpin_glycosidase_sf"/>
</dbReference>
<gene>
    <name evidence="4" type="ORF">SAMN05216179_3364</name>
</gene>
<reference evidence="4 5" key="1">
    <citation type="submission" date="2016-11" db="EMBL/GenBank/DDBJ databases">
        <authorList>
            <person name="Jaros S."/>
            <person name="Januszkiewicz K."/>
            <person name="Wedrychowicz H."/>
        </authorList>
    </citation>
    <scope>NUCLEOTIDE SEQUENCE [LARGE SCALE GENOMIC DNA]</scope>
    <source>
        <strain evidence="4 5">CGMCC 1.10681</strain>
    </source>
</reference>
<dbReference type="InterPro" id="IPR049046">
    <property type="entry name" value="Beta-AFase-like_GH127_middle"/>
</dbReference>
<organism evidence="4 5">
    <name type="scientific">Gracilibacillus kekensis</name>
    <dbReference type="NCBI Taxonomy" id="1027249"/>
    <lineage>
        <taxon>Bacteria</taxon>
        <taxon>Bacillati</taxon>
        <taxon>Bacillota</taxon>
        <taxon>Bacilli</taxon>
        <taxon>Bacillales</taxon>
        <taxon>Bacillaceae</taxon>
        <taxon>Gracilibacillus</taxon>
    </lineage>
</organism>
<keyword evidence="5" id="KW-1185">Reference proteome</keyword>
<evidence type="ECO:0000259" key="3">
    <source>
        <dbReference type="Pfam" id="PF20737"/>
    </source>
</evidence>